<dbReference type="OrthoDB" id="4981820at2"/>
<dbReference type="InterPro" id="IPR045351">
    <property type="entry name" value="DUF6531"/>
</dbReference>
<dbReference type="InterPro" id="IPR038332">
    <property type="entry name" value="PPE_sf"/>
</dbReference>
<dbReference type="InterPro" id="IPR050708">
    <property type="entry name" value="T6SS_VgrG/RHS"/>
</dbReference>
<dbReference type="RefSeq" id="WP_091678699.1">
    <property type="nucleotide sequence ID" value="NZ_FOKG01000029.1"/>
</dbReference>
<evidence type="ECO:0000313" key="6">
    <source>
        <dbReference type="Proteomes" id="UP000243799"/>
    </source>
</evidence>
<keyword evidence="1" id="KW-0677">Repeat</keyword>
<evidence type="ECO:0000313" key="5">
    <source>
        <dbReference type="EMBL" id="SFB61831.1"/>
    </source>
</evidence>
<dbReference type="NCBIfam" id="TIGR03696">
    <property type="entry name" value="Rhs_assc_core"/>
    <property type="match status" value="1"/>
</dbReference>
<feature type="domain" description="DUF6531" evidence="3">
    <location>
        <begin position="365"/>
        <end position="437"/>
    </location>
</feature>
<reference evidence="6" key="1">
    <citation type="submission" date="2016-10" db="EMBL/GenBank/DDBJ databases">
        <authorList>
            <person name="Varghese N."/>
            <person name="Submissions S."/>
        </authorList>
    </citation>
    <scope>NUCLEOTIDE SEQUENCE [LARGE SCALE GENOMIC DNA]</scope>
    <source>
        <strain evidence="6">CGMCC 4.3568</strain>
    </source>
</reference>
<dbReference type="Pfam" id="PF05593">
    <property type="entry name" value="RHS_repeat"/>
    <property type="match status" value="3"/>
</dbReference>
<feature type="region of interest" description="Disordered" evidence="2">
    <location>
        <begin position="255"/>
        <end position="361"/>
    </location>
</feature>
<dbReference type="STRING" id="490629.SAMN05216266_12910"/>
<dbReference type="Pfam" id="PF20148">
    <property type="entry name" value="DUF6531"/>
    <property type="match status" value="1"/>
</dbReference>
<gene>
    <name evidence="5" type="ORF">SAMN05216266_12910</name>
</gene>
<sequence>MPDGNPLVAQAQSTTTGYTGIGIAESAVDLASGISDGSWVAVGLGAVGVGLEVLSMVVDPIGTLASYGVSWLIEHVQPLKEALDWLAGDPPVIQSFSETWANVAAEVSAVAGDLGNEVNTGTAGWSGEAADAYRQASAEQADAIAGAATLSEGISVGVMIMGEVVAAVREIVRDLVAELVGKLITWALEAAGTLGFATPLIAVQATTAISKAISKISDLIRKLVKTIGNVSPLIRRVIDKLDEIIQALAKLARKFSPGGGTTPSSTPNTPGIDAPTVKSPDATTPSSATTTPSGTTTPDAPSTTPKSPDTTSPSSTSPDGPGTTTPNGGKPDGTSPNGGKPDGSIRDNVDPRADGRLNDWKCTDGDPIDLATGEMIMGEVDVELPGVLPLILRRAHHSGYRVGRSFGRTWTSTLDQRLEVDQHGVCYAASDGVLLTYPTPPESGGAVLPAEGPRWPLWRTSDGGYAVRHKDSGHVHYFPAGRYCPLAAVVDRNDNRIDFEHDEDGLVKEVRHSGGYRVAVDRTAGLVTGLRLLTGEVTGVSLVQYRYDSAGRLSEVLNSSGLSQRFDYDHMGRVTRWENRNGEWYAYYYDERGRCVRTEGSGGVLTCSVNYDDVNRITTYTDSRGYATRYHFNENWQLIREISPLGHIGSFEWDRYGALLSRTDPLGRTWRYVYDRDGNMTAVIRPDGGQALSDYNEFGQPVRIVDPDGATWLYSYDQNGNHTSIVDPTGATTRFGHGDRGQVVSTTDAMGNTHRVLADAAGLALVVTDPLGATVQYERDAFGRVVAITDPVGGVTRLRWTVEGKLLSRTTPDGASEHWRYDGEGNQIEHVDPLGGVTRTRITHFDFPAERAAPDGAKFSYSYDTELHLVSITNPQGLVWRYTYDAEGRLEQETDFNGRTLTYKHDAAGQLLERINGAGQVVRFARDAMGNVTRREVDGDITVFSYDPADRVLRATNSAADIVYRRDRLGRPVEETVNGRTLALSFDALGRKVRRRTPSGSESYWSYDANSRPSVLRSGDHVLRFGYDASGRETTRMLGQDVVLSQSWDPNDRLLTQALAAGPAGHFDGAAPRRTVQSRSFHYRQDGYVQRIEDQDAGLWQLALDRTGRVNTVHGPRSMERYAYDPAGKIASAEMPSAQPGDREVRSYAGTLIRTAGRVSYQHDSQGRTVLRSSRSLSGKVRTWHYRWDGDDRLTEVTTPDGWIWQYKYDPFGRRIAKLRQRPHDRSVVERVAFSWEGTHLAEQLEETTGRATTWDWGANTGRPLTQTERALRPGTQDWYDSRFYSIITDLIGAPTELVDPSGSVAWRSSATLWGESVVSAGGVGTPLRFPGQYYDDETGLHYNYFRYYDPHSGRYQSADPLGFLGGPDPHGYVGNPRLNADPLGLTGYGCGLTRVGPNTYESPAGLRYNPDSSPNFDDRFAHVMNHANDIPNRPQHGVFADPNPNSVGRVVDEAYLRVQNGEAFSVPQGNRMVHFVNMQEDIGFMGGVNGGQAGNPAVRYMQLVLENGNEVITAFPVSGIPSKVLG</sequence>
<dbReference type="InterPro" id="IPR022385">
    <property type="entry name" value="Rhs_assc_core"/>
</dbReference>
<dbReference type="SUPFAM" id="SSF140453">
    <property type="entry name" value="EsxAB dimer-like"/>
    <property type="match status" value="1"/>
</dbReference>
<dbReference type="InterPro" id="IPR056823">
    <property type="entry name" value="TEN-like_YD-shell"/>
</dbReference>
<keyword evidence="6" id="KW-1185">Reference proteome</keyword>
<evidence type="ECO:0000256" key="2">
    <source>
        <dbReference type="SAM" id="MobiDB-lite"/>
    </source>
</evidence>
<evidence type="ECO:0000259" key="4">
    <source>
        <dbReference type="Pfam" id="PF25023"/>
    </source>
</evidence>
<evidence type="ECO:0000256" key="1">
    <source>
        <dbReference type="ARBA" id="ARBA00022737"/>
    </source>
</evidence>
<dbReference type="EMBL" id="FOKG01000029">
    <property type="protein sequence ID" value="SFB61831.1"/>
    <property type="molecule type" value="Genomic_DNA"/>
</dbReference>
<dbReference type="NCBIfam" id="TIGR01643">
    <property type="entry name" value="YD_repeat_2x"/>
    <property type="match status" value="7"/>
</dbReference>
<dbReference type="InterPro" id="IPR036689">
    <property type="entry name" value="ESAT-6-like_sf"/>
</dbReference>
<feature type="domain" description="Teneurin-like YD-shell" evidence="4">
    <location>
        <begin position="653"/>
        <end position="897"/>
    </location>
</feature>
<accession>A0A1I1CGK9</accession>
<feature type="compositionally biased region" description="Low complexity" evidence="2">
    <location>
        <begin position="278"/>
        <end position="334"/>
    </location>
</feature>
<dbReference type="Pfam" id="PF25023">
    <property type="entry name" value="TEN_YD-shell"/>
    <property type="match status" value="1"/>
</dbReference>
<dbReference type="Gene3D" id="1.20.1260.20">
    <property type="entry name" value="PPE superfamily"/>
    <property type="match status" value="1"/>
</dbReference>
<evidence type="ECO:0000259" key="3">
    <source>
        <dbReference type="Pfam" id="PF20148"/>
    </source>
</evidence>
<dbReference type="Proteomes" id="UP000243799">
    <property type="component" value="Unassembled WGS sequence"/>
</dbReference>
<dbReference type="PANTHER" id="PTHR32305">
    <property type="match status" value="1"/>
</dbReference>
<feature type="compositionally biased region" description="Basic and acidic residues" evidence="2">
    <location>
        <begin position="343"/>
        <end position="361"/>
    </location>
</feature>
<protein>
    <submittedName>
        <fullName evidence="5">RHS repeat-associated core domain-containing protein</fullName>
    </submittedName>
</protein>
<dbReference type="InterPro" id="IPR006530">
    <property type="entry name" value="YD"/>
</dbReference>
<feature type="compositionally biased region" description="Low complexity" evidence="2">
    <location>
        <begin position="262"/>
        <end position="271"/>
    </location>
</feature>
<dbReference type="Gene3D" id="2.180.10.10">
    <property type="entry name" value="RHS repeat-associated core"/>
    <property type="match status" value="3"/>
</dbReference>
<name>A0A1I1CGK9_9PSEU</name>
<dbReference type="InterPro" id="IPR031325">
    <property type="entry name" value="RHS_repeat"/>
</dbReference>
<dbReference type="PANTHER" id="PTHR32305:SF15">
    <property type="entry name" value="PROTEIN RHSA-RELATED"/>
    <property type="match status" value="1"/>
</dbReference>
<organism evidence="5 6">
    <name type="scientific">Amycolatopsis marina</name>
    <dbReference type="NCBI Taxonomy" id="490629"/>
    <lineage>
        <taxon>Bacteria</taxon>
        <taxon>Bacillati</taxon>
        <taxon>Actinomycetota</taxon>
        <taxon>Actinomycetes</taxon>
        <taxon>Pseudonocardiales</taxon>
        <taxon>Pseudonocardiaceae</taxon>
        <taxon>Amycolatopsis</taxon>
    </lineage>
</organism>
<proteinExistence type="predicted"/>